<dbReference type="GO" id="GO:0005737">
    <property type="term" value="C:cytoplasm"/>
    <property type="evidence" value="ECO:0007669"/>
    <property type="project" value="TreeGrafter"/>
</dbReference>
<organism evidence="1 2">
    <name type="scientific">Actinoplanes nipponensis</name>
    <dbReference type="NCBI Taxonomy" id="135950"/>
    <lineage>
        <taxon>Bacteria</taxon>
        <taxon>Bacillati</taxon>
        <taxon>Actinomycetota</taxon>
        <taxon>Actinomycetes</taxon>
        <taxon>Micromonosporales</taxon>
        <taxon>Micromonosporaceae</taxon>
        <taxon>Actinoplanes</taxon>
    </lineage>
</organism>
<dbReference type="RefSeq" id="WP_203770525.1">
    <property type="nucleotide sequence ID" value="NZ_BAAAYJ010000024.1"/>
</dbReference>
<keyword evidence="2" id="KW-1185">Reference proteome</keyword>
<proteinExistence type="predicted"/>
<gene>
    <name evidence="1" type="ORF">Ani05nite_41680</name>
</gene>
<dbReference type="SUPFAM" id="SSF47616">
    <property type="entry name" value="GST C-terminal domain-like"/>
    <property type="match status" value="1"/>
</dbReference>
<dbReference type="Proteomes" id="UP000647172">
    <property type="component" value="Unassembled WGS sequence"/>
</dbReference>
<sequence length="172" mass="18976">MSRTRARTSATPARLVSNDSHGIGIDLATAFRHLATPLVDTYPPHLRARIEELDRWLGPAVNHGAGAAAGSAPARETLLEAFEQLDARLARSRHLLGDELTEADIRLWVTLVRYDVGPNAYRAINPGLHVYPHLWSYARALYRIPAFRDTTDFAAFSRAGAALPDWTAPADR</sequence>
<evidence type="ECO:0000313" key="2">
    <source>
        <dbReference type="Proteomes" id="UP000647172"/>
    </source>
</evidence>
<dbReference type="Pfam" id="PF13410">
    <property type="entry name" value="GST_C_2"/>
    <property type="match status" value="1"/>
</dbReference>
<comment type="caution">
    <text evidence="1">The sequence shown here is derived from an EMBL/GenBank/DDBJ whole genome shotgun (WGS) entry which is preliminary data.</text>
</comment>
<dbReference type="InterPro" id="IPR036282">
    <property type="entry name" value="Glutathione-S-Trfase_C_sf"/>
</dbReference>
<dbReference type="PANTHER" id="PTHR32419">
    <property type="entry name" value="GLUTATHIONYL-HYDROQUINONE REDUCTASE"/>
    <property type="match status" value="1"/>
</dbReference>
<protein>
    <recommendedName>
        <fullName evidence="3">Glutathione S-transferase</fullName>
    </recommendedName>
</protein>
<dbReference type="AlphaFoldDB" id="A0A919JPK8"/>
<reference evidence="1" key="1">
    <citation type="submission" date="2021-01" db="EMBL/GenBank/DDBJ databases">
        <title>Whole genome shotgun sequence of Actinoplanes nipponensis NBRC 14063.</title>
        <authorList>
            <person name="Komaki H."/>
            <person name="Tamura T."/>
        </authorList>
    </citation>
    <scope>NUCLEOTIDE SEQUENCE</scope>
    <source>
        <strain evidence="1">NBRC 14063</strain>
    </source>
</reference>
<dbReference type="Gene3D" id="1.20.1050.10">
    <property type="match status" value="1"/>
</dbReference>
<evidence type="ECO:0008006" key="3">
    <source>
        <dbReference type="Google" id="ProtNLM"/>
    </source>
</evidence>
<accession>A0A919JPK8</accession>
<dbReference type="InterPro" id="IPR016639">
    <property type="entry name" value="GST_Omega/GSH"/>
</dbReference>
<name>A0A919JPK8_9ACTN</name>
<dbReference type="GO" id="GO:0004364">
    <property type="term" value="F:glutathione transferase activity"/>
    <property type="evidence" value="ECO:0007669"/>
    <property type="project" value="InterPro"/>
</dbReference>
<dbReference type="Gene3D" id="3.40.30.10">
    <property type="entry name" value="Glutaredoxin"/>
    <property type="match status" value="1"/>
</dbReference>
<evidence type="ECO:0000313" key="1">
    <source>
        <dbReference type="EMBL" id="GIE50634.1"/>
    </source>
</evidence>
<dbReference type="PANTHER" id="PTHR32419:SF6">
    <property type="entry name" value="GLUTATHIONE S-TRANSFERASE OMEGA-LIKE 1-RELATED"/>
    <property type="match status" value="1"/>
</dbReference>
<dbReference type="EMBL" id="BOMQ01000051">
    <property type="protein sequence ID" value="GIE50634.1"/>
    <property type="molecule type" value="Genomic_DNA"/>
</dbReference>